<evidence type="ECO:0000313" key="2">
    <source>
        <dbReference type="Proteomes" id="UP000076761"/>
    </source>
</evidence>
<sequence length="99" mass="11058">MFGFASSSSTQKEKSEKKVEEVVRDFVAKDSSAIYTFDSERGAPQSTLCRESGPGKKECIQVQMYVTKLFEAMQANGFYCSLPSDPTQTHMECKPMPKV</sequence>
<dbReference type="OrthoDB" id="5277092at2759"/>
<dbReference type="Proteomes" id="UP000076761">
    <property type="component" value="Unassembled WGS sequence"/>
</dbReference>
<dbReference type="AlphaFoldDB" id="A0A165UPU7"/>
<accession>A0A165UPU7</accession>
<evidence type="ECO:0000313" key="1">
    <source>
        <dbReference type="EMBL" id="KZT28508.1"/>
    </source>
</evidence>
<dbReference type="InParanoid" id="A0A165UPU7"/>
<dbReference type="EMBL" id="KV425557">
    <property type="protein sequence ID" value="KZT28508.1"/>
    <property type="molecule type" value="Genomic_DNA"/>
</dbReference>
<name>A0A165UPU7_9AGAM</name>
<protein>
    <submittedName>
        <fullName evidence="1">Uncharacterized protein</fullName>
    </submittedName>
</protein>
<reference evidence="1 2" key="1">
    <citation type="journal article" date="2016" name="Mol. Biol. Evol.">
        <title>Comparative Genomics of Early-Diverging Mushroom-Forming Fungi Provides Insights into the Origins of Lignocellulose Decay Capabilities.</title>
        <authorList>
            <person name="Nagy L.G."/>
            <person name="Riley R."/>
            <person name="Tritt A."/>
            <person name="Adam C."/>
            <person name="Daum C."/>
            <person name="Floudas D."/>
            <person name="Sun H."/>
            <person name="Yadav J.S."/>
            <person name="Pangilinan J."/>
            <person name="Larsson K.H."/>
            <person name="Matsuura K."/>
            <person name="Barry K."/>
            <person name="Labutti K."/>
            <person name="Kuo R."/>
            <person name="Ohm R.A."/>
            <person name="Bhattacharya S.S."/>
            <person name="Shirouzu T."/>
            <person name="Yoshinaga Y."/>
            <person name="Martin F.M."/>
            <person name="Grigoriev I.V."/>
            <person name="Hibbett D.S."/>
        </authorList>
    </citation>
    <scope>NUCLEOTIDE SEQUENCE [LARGE SCALE GENOMIC DNA]</scope>
    <source>
        <strain evidence="1 2">HHB14362 ss-1</strain>
    </source>
</reference>
<keyword evidence="2" id="KW-1185">Reference proteome</keyword>
<organism evidence="1 2">
    <name type="scientific">Neolentinus lepideus HHB14362 ss-1</name>
    <dbReference type="NCBI Taxonomy" id="1314782"/>
    <lineage>
        <taxon>Eukaryota</taxon>
        <taxon>Fungi</taxon>
        <taxon>Dikarya</taxon>
        <taxon>Basidiomycota</taxon>
        <taxon>Agaricomycotina</taxon>
        <taxon>Agaricomycetes</taxon>
        <taxon>Gloeophyllales</taxon>
        <taxon>Gloeophyllaceae</taxon>
        <taxon>Neolentinus</taxon>
    </lineage>
</organism>
<proteinExistence type="predicted"/>
<gene>
    <name evidence="1" type="ORF">NEOLEDRAFT_1239466</name>
</gene>